<accession>A0ABR2RJ49</accession>
<dbReference type="Proteomes" id="UP001396334">
    <property type="component" value="Unassembled WGS sequence"/>
</dbReference>
<gene>
    <name evidence="2" type="ORF">V6N11_040975</name>
</gene>
<proteinExistence type="predicted"/>
<sequence length="118" mass="13202">MQPLSMAAGSSLKPPTPLPSPPKASTWNLLNPFESFESYYPFGAYSKFPVEDEDEKVTTNEPKASFYHARPNVGIENDIVEYEVHVVDKKVVEKKLWRGRRNPSSSMGLGMVKVTQNG</sequence>
<keyword evidence="3" id="KW-1185">Reference proteome</keyword>
<comment type="caution">
    <text evidence="2">The sequence shown here is derived from an EMBL/GenBank/DDBJ whole genome shotgun (WGS) entry which is preliminary data.</text>
</comment>
<evidence type="ECO:0000313" key="3">
    <source>
        <dbReference type="Proteomes" id="UP001396334"/>
    </source>
</evidence>
<organism evidence="2 3">
    <name type="scientific">Hibiscus sabdariffa</name>
    <name type="common">roselle</name>
    <dbReference type="NCBI Taxonomy" id="183260"/>
    <lineage>
        <taxon>Eukaryota</taxon>
        <taxon>Viridiplantae</taxon>
        <taxon>Streptophyta</taxon>
        <taxon>Embryophyta</taxon>
        <taxon>Tracheophyta</taxon>
        <taxon>Spermatophyta</taxon>
        <taxon>Magnoliopsida</taxon>
        <taxon>eudicotyledons</taxon>
        <taxon>Gunneridae</taxon>
        <taxon>Pentapetalae</taxon>
        <taxon>rosids</taxon>
        <taxon>malvids</taxon>
        <taxon>Malvales</taxon>
        <taxon>Malvaceae</taxon>
        <taxon>Malvoideae</taxon>
        <taxon>Hibiscus</taxon>
    </lineage>
</organism>
<feature type="region of interest" description="Disordered" evidence="1">
    <location>
        <begin position="1"/>
        <end position="24"/>
    </location>
</feature>
<evidence type="ECO:0000256" key="1">
    <source>
        <dbReference type="SAM" id="MobiDB-lite"/>
    </source>
</evidence>
<reference evidence="2 3" key="1">
    <citation type="journal article" date="2024" name="G3 (Bethesda)">
        <title>Genome assembly of Hibiscus sabdariffa L. provides insights into metabolisms of medicinal natural products.</title>
        <authorList>
            <person name="Kim T."/>
        </authorList>
    </citation>
    <scope>NUCLEOTIDE SEQUENCE [LARGE SCALE GENOMIC DNA]</scope>
    <source>
        <strain evidence="2">TK-2024</strain>
        <tissue evidence="2">Old leaves</tissue>
    </source>
</reference>
<name>A0ABR2RJ49_9ROSI</name>
<dbReference type="EMBL" id="JBBPBN010000022">
    <property type="protein sequence ID" value="KAK9012946.1"/>
    <property type="molecule type" value="Genomic_DNA"/>
</dbReference>
<evidence type="ECO:0000313" key="2">
    <source>
        <dbReference type="EMBL" id="KAK9012946.1"/>
    </source>
</evidence>
<protein>
    <submittedName>
        <fullName evidence="2">Uncharacterized protein</fullName>
    </submittedName>
</protein>